<organism evidence="2 3">
    <name type="scientific">Mycolicibacterium conceptionense</name>
    <dbReference type="NCBI Taxonomy" id="451644"/>
    <lineage>
        <taxon>Bacteria</taxon>
        <taxon>Bacillati</taxon>
        <taxon>Actinomycetota</taxon>
        <taxon>Actinomycetes</taxon>
        <taxon>Mycobacteriales</taxon>
        <taxon>Mycobacteriaceae</taxon>
        <taxon>Mycolicibacterium</taxon>
    </lineage>
</organism>
<dbReference type="EMBL" id="LFOD01000025">
    <property type="protein sequence ID" value="KMV15954.1"/>
    <property type="molecule type" value="Genomic_DNA"/>
</dbReference>
<dbReference type="PATRIC" id="fig|451644.5.peg.4740"/>
<name>A0A0J8WSH3_9MYCO</name>
<keyword evidence="1" id="KW-1133">Transmembrane helix</keyword>
<feature type="transmembrane region" description="Helical" evidence="1">
    <location>
        <begin position="20"/>
        <end position="39"/>
    </location>
</feature>
<dbReference type="Proteomes" id="UP000037594">
    <property type="component" value="Unassembled WGS sequence"/>
</dbReference>
<keyword evidence="1" id="KW-0472">Membrane</keyword>
<evidence type="ECO:0000313" key="2">
    <source>
        <dbReference type="EMBL" id="KMV15954.1"/>
    </source>
</evidence>
<protein>
    <submittedName>
        <fullName evidence="2">Uncharacterized protein</fullName>
    </submittedName>
</protein>
<comment type="caution">
    <text evidence="2">The sequence shown here is derived from an EMBL/GenBank/DDBJ whole genome shotgun (WGS) entry which is preliminary data.</text>
</comment>
<keyword evidence="1" id="KW-0812">Transmembrane</keyword>
<feature type="transmembrane region" description="Helical" evidence="1">
    <location>
        <begin position="45"/>
        <end position="62"/>
    </location>
</feature>
<dbReference type="AlphaFoldDB" id="A0A0J8WSH3"/>
<sequence length="84" mass="8635">MNHTATRAHLLANAAARTELIASVVGVVLIAVSVVGMLIDGPQWATLLLPALAAPTLFRLLVIGSEAVASADGQLHALTAEDVR</sequence>
<proteinExistence type="predicted"/>
<accession>A0A0J8WSH3</accession>
<gene>
    <name evidence="2" type="ORF">ACT17_22955</name>
</gene>
<evidence type="ECO:0000313" key="3">
    <source>
        <dbReference type="Proteomes" id="UP000037594"/>
    </source>
</evidence>
<dbReference type="RefSeq" id="WP_048896214.1">
    <property type="nucleotide sequence ID" value="NZ_LFOD01000025.1"/>
</dbReference>
<evidence type="ECO:0000256" key="1">
    <source>
        <dbReference type="SAM" id="Phobius"/>
    </source>
</evidence>
<reference evidence="2 3" key="1">
    <citation type="submission" date="2015-06" db="EMBL/GenBank/DDBJ databases">
        <title>Genome sequence of Mycobacterium conceptionense strain MLE.</title>
        <authorList>
            <person name="Greninger A.L."/>
            <person name="Cunningham G."/>
            <person name="Chiu C.Y."/>
            <person name="Miller S."/>
        </authorList>
    </citation>
    <scope>NUCLEOTIDE SEQUENCE [LARGE SCALE GENOMIC DNA]</scope>
    <source>
        <strain evidence="2 3">MLE</strain>
    </source>
</reference>